<dbReference type="InterPro" id="IPR043502">
    <property type="entry name" value="DNA/RNA_pol_sf"/>
</dbReference>
<dbReference type="GeneTree" id="ENSGT00940000164735"/>
<dbReference type="PROSITE" id="PS50878">
    <property type="entry name" value="RT_POL"/>
    <property type="match status" value="1"/>
</dbReference>
<dbReference type="PANTHER" id="PTHR31635">
    <property type="entry name" value="REVERSE TRANSCRIPTASE DOMAIN-CONTAINING PROTEIN-RELATED"/>
    <property type="match status" value="1"/>
</dbReference>
<evidence type="ECO:0000313" key="2">
    <source>
        <dbReference type="Ensembl" id="ENSXETP00000112435"/>
    </source>
</evidence>
<dbReference type="CDD" id="cd09076">
    <property type="entry name" value="L1-EN"/>
    <property type="match status" value="1"/>
</dbReference>
<organism evidence="2">
    <name type="scientific">Xenopus tropicalis</name>
    <name type="common">Western clawed frog</name>
    <name type="synonym">Silurana tropicalis</name>
    <dbReference type="NCBI Taxonomy" id="8364"/>
    <lineage>
        <taxon>Eukaryota</taxon>
        <taxon>Metazoa</taxon>
        <taxon>Chordata</taxon>
        <taxon>Craniata</taxon>
        <taxon>Vertebrata</taxon>
        <taxon>Euteleostomi</taxon>
        <taxon>Amphibia</taxon>
        <taxon>Batrachia</taxon>
        <taxon>Anura</taxon>
        <taxon>Pipoidea</taxon>
        <taxon>Pipidae</taxon>
        <taxon>Xenopodinae</taxon>
        <taxon>Xenopus</taxon>
        <taxon>Silurana</taxon>
    </lineage>
</organism>
<sequence length="1267" mass="146166">MADQSNMNCYVLSYNVNGINEPVKRAQIMRECIKSKAMIVMLQETHFKQKHTPNIVLKSYPQVYMSNNPTKKATGVLTLIHKDLPFKYIDSLSDNEGRYLLIKGKLVDQMCTFANVYVPNSGQISYLRQFMKILENFSKGSIILGGDFNMTLNPLVDSSSKKSNISYKSLKEAKTILAELQLIDVWRAINPKKRDYTHFSKTFTVYSRIDYIFTSQRWLHLFNSADIGNSHISDHAPVKIGFRIPQTSKHEYNWRLNDSLLHIDSTRKEIQSIISQIIQNNSSADTSPATLWETLKCVLRGHLIAISSNLKKEKNQTISTLISKITSLEQVHKETLAQNTLVTLESTRLQLRNLLNEKIRKSYVRSKQRFYELGDKCNKHFAQILKRVQPLTQITAIKNQKNETLHDTKGIATAFQEYYQSLYNLNSNKTPSDNKDKIDKFIKEADLKRLTSEQSQQIDAPFTISEIEKCIDSLPPGKSPGPDGYPAIFYKAYKSTLSPLLLSYFNSISKTNGFYPQAQEAHITIIPKQGKDPQLCPSYRPISLINIDLKIYAKIIGNRIKEYLPELIHTDQAGFIPGREGKENTSKVISLIKYAQKRHITSLILTTDAEKAFDRVSWDFLDGTLAGIGLGQISRQRILALYDNPSARIKVNGILSPKVQIFNGTRQGCPLSPTLFVLVMETLLAHIRNNPDISGIITSSKEYKCAAFADDLLLFITKPIISLPNVIALMKNFGDLSNFKVNYSKSEILNINIPKTVASNLKQLFPFKWAETNIKYLGVKLQPDLDKLYQDNYLPLISTLQKTIGHWDKLQLSWFGRIQATKMMIMPKIQYLFQALPIHLPQSFFTTIKSMISRFIWAGKNPRLKHAQLTLPKEKGGRSLPDIYLYYISTHLVRILAWTLEKTKKEWCILEQQFLSFPLENALWSEEGPTLRTAKQHPLIYATLRAWHKNKETYKLTSTPYVLQPLTSNPNFTPGLEKGSFDRWASWENQPTRLKDFLKDNRIITLAEIQKKGGPHPRDIWNYNQIYHFLQANKPQRWNRPLTPWEQIMIGPKMINKPLSKAYRYLLNAMPLPPRAFCKAWDKELATEISEETWDRILSTMHKTSRASRTNESIFKLVTRWHYTPAKLSRMYPNSSDLCWRCNSHRGTHTHIWLTCPKIQQYWLDILGAINHITKFNLDIGDPALILLNVRLRSNATISDPLTLHLLQSAKSIIPRKWKSIDPPLFTEWLANTEDIRQMEEITFMIHNKSHHYRKIWTPWIDYLRSL</sequence>
<protein>
    <recommendedName>
        <fullName evidence="1">Reverse transcriptase domain-containing protein</fullName>
    </recommendedName>
</protein>
<evidence type="ECO:0000259" key="1">
    <source>
        <dbReference type="PROSITE" id="PS50878"/>
    </source>
</evidence>
<dbReference type="Pfam" id="PF00078">
    <property type="entry name" value="RVT_1"/>
    <property type="match status" value="1"/>
</dbReference>
<dbReference type="CDD" id="cd01650">
    <property type="entry name" value="RT_nLTR_like"/>
    <property type="match status" value="1"/>
</dbReference>
<dbReference type="SUPFAM" id="SSF56672">
    <property type="entry name" value="DNA/RNA polymerases"/>
    <property type="match status" value="1"/>
</dbReference>
<proteinExistence type="predicted"/>
<accession>A0A803JWN0</accession>
<dbReference type="InParanoid" id="A0A803JWN0"/>
<dbReference type="InterPro" id="IPR005135">
    <property type="entry name" value="Endo/exonuclease/phosphatase"/>
</dbReference>
<dbReference type="FunCoup" id="A0A803JWN0">
    <property type="interactions" value="2"/>
</dbReference>
<feature type="domain" description="Reverse transcriptase" evidence="1">
    <location>
        <begin position="507"/>
        <end position="781"/>
    </location>
</feature>
<dbReference type="Ensembl" id="ENSXETT00000106769">
    <property type="protein sequence ID" value="ENSXETP00000112435"/>
    <property type="gene ID" value="ENSXETG00000046311"/>
</dbReference>
<reference evidence="2" key="2">
    <citation type="submission" date="2021-03" db="UniProtKB">
        <authorList>
            <consortium name="Ensembl"/>
        </authorList>
    </citation>
    <scope>IDENTIFICATION</scope>
</reference>
<dbReference type="InterPro" id="IPR036691">
    <property type="entry name" value="Endo/exonu/phosph_ase_sf"/>
</dbReference>
<dbReference type="Pfam" id="PF03372">
    <property type="entry name" value="Exo_endo_phos"/>
    <property type="match status" value="1"/>
</dbReference>
<reference evidence="2" key="1">
    <citation type="journal article" date="2010" name="Science">
        <title>The genome of the Western clawed frog Xenopus tropicalis.</title>
        <authorList>
            <person name="Hellsten U."/>
            <person name="Harland R.M."/>
            <person name="Gilchrist M.J."/>
            <person name="Hendrix D."/>
            <person name="Jurka J."/>
            <person name="Kapitonov V."/>
            <person name="Ovcharenko I."/>
            <person name="Putnam N.H."/>
            <person name="Shu S."/>
            <person name="Taher L."/>
            <person name="Blitz I.L."/>
            <person name="Blumberg B."/>
            <person name="Dichmann D.S."/>
            <person name="Dubchak I."/>
            <person name="Amaya E."/>
            <person name="Detter J.C."/>
            <person name="Fletcher R."/>
            <person name="Gerhard D.S."/>
            <person name="Goodstein D."/>
            <person name="Graves T."/>
            <person name="Grigoriev I.V."/>
            <person name="Grimwood J."/>
            <person name="Kawashima T."/>
            <person name="Lindquist E."/>
            <person name="Lucas S.M."/>
            <person name="Mead P.E."/>
            <person name="Mitros T."/>
            <person name="Ogino H."/>
            <person name="Ohta Y."/>
            <person name="Poliakov A.V."/>
            <person name="Pollet N."/>
            <person name="Robert J."/>
            <person name="Salamov A."/>
            <person name="Sater A.K."/>
            <person name="Schmutz J."/>
            <person name="Terry A."/>
            <person name="Vize P.D."/>
            <person name="Warren W.C."/>
            <person name="Wells D."/>
            <person name="Wills A."/>
            <person name="Wilson R.K."/>
            <person name="Zimmerman L.B."/>
            <person name="Zorn A.M."/>
            <person name="Grainger R."/>
            <person name="Grammer T."/>
            <person name="Khokha M.K."/>
            <person name="Richardson P.M."/>
            <person name="Rokhsar D.S."/>
        </authorList>
    </citation>
    <scope>NUCLEOTIDE SEQUENCE [LARGE SCALE GENOMIC DNA]</scope>
    <source>
        <strain evidence="2">Nigerian</strain>
    </source>
</reference>
<dbReference type="Gene3D" id="3.60.10.10">
    <property type="entry name" value="Endonuclease/exonuclease/phosphatase"/>
    <property type="match status" value="1"/>
</dbReference>
<dbReference type="PANTHER" id="PTHR31635:SF196">
    <property type="entry name" value="REVERSE TRANSCRIPTASE DOMAIN-CONTAINING PROTEIN-RELATED"/>
    <property type="match status" value="1"/>
</dbReference>
<dbReference type="AlphaFoldDB" id="A0A803JWN0"/>
<dbReference type="SUPFAM" id="SSF56219">
    <property type="entry name" value="DNase I-like"/>
    <property type="match status" value="1"/>
</dbReference>
<name>A0A803JWN0_XENTR</name>
<dbReference type="GO" id="GO:0003824">
    <property type="term" value="F:catalytic activity"/>
    <property type="evidence" value="ECO:0007669"/>
    <property type="project" value="InterPro"/>
</dbReference>
<dbReference type="InterPro" id="IPR000477">
    <property type="entry name" value="RT_dom"/>
</dbReference>